<feature type="domain" description="SSD" evidence="10">
    <location>
        <begin position="372"/>
        <end position="498"/>
    </location>
</feature>
<dbReference type="SUPFAM" id="SSF82866">
    <property type="entry name" value="Multidrug efflux transporter AcrB transmembrane domain"/>
    <property type="match status" value="2"/>
</dbReference>
<evidence type="ECO:0000256" key="9">
    <source>
        <dbReference type="RuleBase" id="RU364070"/>
    </source>
</evidence>
<feature type="transmembrane region" description="Helical" evidence="9">
    <location>
        <begin position="538"/>
        <end position="555"/>
    </location>
</feature>
<feature type="transmembrane region" description="Helical" evidence="9">
    <location>
        <begin position="395"/>
        <end position="415"/>
    </location>
</feature>
<feature type="transmembrane region" description="Helical" evidence="9">
    <location>
        <begin position="997"/>
        <end position="1020"/>
    </location>
</feature>
<feature type="transmembrane region" description="Helical" evidence="9">
    <location>
        <begin position="868"/>
        <end position="885"/>
    </location>
</feature>
<dbReference type="SUPFAM" id="SSF82693">
    <property type="entry name" value="Multidrug efflux transporter AcrB pore domain, PN1, PN2, PC1 and PC2 subdomains"/>
    <property type="match status" value="4"/>
</dbReference>
<evidence type="ECO:0000256" key="7">
    <source>
        <dbReference type="ARBA" id="ARBA00022989"/>
    </source>
</evidence>
<feature type="transmembrane region" description="Helical" evidence="9">
    <location>
        <begin position="477"/>
        <end position="500"/>
    </location>
</feature>
<dbReference type="Gene3D" id="3.30.70.1430">
    <property type="entry name" value="Multidrug efflux transporter AcrB pore domain"/>
    <property type="match status" value="2"/>
</dbReference>
<accession>A0ABX2TMH6</accession>
<keyword evidence="12" id="KW-1185">Reference proteome</keyword>
<dbReference type="InterPro" id="IPR000731">
    <property type="entry name" value="SSD"/>
</dbReference>
<dbReference type="SUPFAM" id="SSF82714">
    <property type="entry name" value="Multidrug efflux transporter AcrB TolC docking domain, DN and DC subdomains"/>
    <property type="match status" value="2"/>
</dbReference>
<dbReference type="Proteomes" id="UP000584642">
    <property type="component" value="Unassembled WGS sequence"/>
</dbReference>
<feature type="transmembrane region" description="Helical" evidence="9">
    <location>
        <begin position="920"/>
        <end position="944"/>
    </location>
</feature>
<evidence type="ECO:0000256" key="6">
    <source>
        <dbReference type="ARBA" id="ARBA00022692"/>
    </source>
</evidence>
<organism evidence="11 12">
    <name type="scientific">Azospirillum oleiclasticum</name>
    <dbReference type="NCBI Taxonomy" id="2735135"/>
    <lineage>
        <taxon>Bacteria</taxon>
        <taxon>Pseudomonadati</taxon>
        <taxon>Pseudomonadota</taxon>
        <taxon>Alphaproteobacteria</taxon>
        <taxon>Rhodospirillales</taxon>
        <taxon>Azospirillaceae</taxon>
        <taxon>Azospirillum</taxon>
    </lineage>
</organism>
<dbReference type="NCBIfam" id="NF000282">
    <property type="entry name" value="RND_permease_1"/>
    <property type="match status" value="1"/>
</dbReference>
<dbReference type="PANTHER" id="PTHR32063:SF76">
    <property type="entry name" value="EFFLUX PUMP MEMBRANE TRANSPORTER"/>
    <property type="match status" value="1"/>
</dbReference>
<feature type="transmembrane region" description="Helical" evidence="9">
    <location>
        <begin position="368"/>
        <end position="389"/>
    </location>
</feature>
<dbReference type="Pfam" id="PF00873">
    <property type="entry name" value="ACR_tran"/>
    <property type="match status" value="1"/>
</dbReference>
<feature type="transmembrane region" description="Helical" evidence="9">
    <location>
        <begin position="892"/>
        <end position="914"/>
    </location>
</feature>
<evidence type="ECO:0000256" key="3">
    <source>
        <dbReference type="ARBA" id="ARBA00022448"/>
    </source>
</evidence>
<evidence type="ECO:0000256" key="5">
    <source>
        <dbReference type="ARBA" id="ARBA00022519"/>
    </source>
</evidence>
<dbReference type="RefSeq" id="WP_180285840.1">
    <property type="nucleotide sequence ID" value="NZ_JABFDB010000034.1"/>
</dbReference>
<evidence type="ECO:0000256" key="2">
    <source>
        <dbReference type="ARBA" id="ARBA00010942"/>
    </source>
</evidence>
<dbReference type="Gene3D" id="3.30.2090.10">
    <property type="entry name" value="Multidrug efflux transporter AcrB TolC docking domain, DN and DC subdomains"/>
    <property type="match status" value="2"/>
</dbReference>
<dbReference type="InterPro" id="IPR027463">
    <property type="entry name" value="AcrB_DN_DC_subdom"/>
</dbReference>
<dbReference type="InterPro" id="IPR001036">
    <property type="entry name" value="Acrflvin-R"/>
</dbReference>
<dbReference type="PRINTS" id="PR00702">
    <property type="entry name" value="ACRIFLAVINRP"/>
</dbReference>
<dbReference type="InterPro" id="IPR004764">
    <property type="entry name" value="MdtF-like"/>
</dbReference>
<feature type="transmembrane region" description="Helical" evidence="9">
    <location>
        <begin position="965"/>
        <end position="985"/>
    </location>
</feature>
<evidence type="ECO:0000256" key="1">
    <source>
        <dbReference type="ARBA" id="ARBA00004429"/>
    </source>
</evidence>
<evidence type="ECO:0000256" key="4">
    <source>
        <dbReference type="ARBA" id="ARBA00022475"/>
    </source>
</evidence>
<evidence type="ECO:0000313" key="11">
    <source>
        <dbReference type="EMBL" id="NYZ24065.1"/>
    </source>
</evidence>
<dbReference type="Gene3D" id="3.30.70.1320">
    <property type="entry name" value="Multidrug efflux transporter AcrB pore domain like"/>
    <property type="match status" value="1"/>
</dbReference>
<comment type="subcellular location">
    <subcellularLocation>
        <location evidence="1 9">Cell inner membrane</location>
        <topology evidence="1 9">Multi-pass membrane protein</topology>
    </subcellularLocation>
</comment>
<dbReference type="Gene3D" id="1.20.1640.10">
    <property type="entry name" value="Multidrug efflux transporter AcrB transmembrane domain"/>
    <property type="match status" value="2"/>
</dbReference>
<dbReference type="EMBL" id="JABFDB010000034">
    <property type="protein sequence ID" value="NYZ24065.1"/>
    <property type="molecule type" value="Genomic_DNA"/>
</dbReference>
<gene>
    <name evidence="11" type="ORF">HND93_30550</name>
</gene>
<name>A0ABX2TMH6_9PROT</name>
<keyword evidence="6 9" id="KW-0812">Transmembrane</keyword>
<comment type="caution">
    <text evidence="11">The sequence shown here is derived from an EMBL/GenBank/DDBJ whole genome shotgun (WGS) entry which is preliminary data.</text>
</comment>
<evidence type="ECO:0000256" key="8">
    <source>
        <dbReference type="ARBA" id="ARBA00023136"/>
    </source>
</evidence>
<evidence type="ECO:0000259" key="10">
    <source>
        <dbReference type="PROSITE" id="PS50156"/>
    </source>
</evidence>
<sequence>MFSSLFIRRPNLAIVLSLVAAIAGLLAITAIPVAQFPSITPPSVQVSASYPGASAQVVAETVAAPIEAQVNGVEGMLYMSSSSTDQGSYSLTITFEVGTNPDIASVNVQNRVQLATPTLPSAVTRQGVTVRQQSSNMLLTVNLFSPDGRYDALFISNYANLNLREVLARVPGVGDARVLGALTYSMRVFMHPDRMASLGITADDIVTAIQTQNVQAAAGQIGAPPIRDTQQQTLTVVAQGRLETVEEFRAIIVRATEDGGVVRLSDVADVELGAQSYDAASELNGNPSATLAIYQSPDANALDVAESVRAELARLSSQFPDGLEHDVVFDTTRVVVATIEEIVLTLGITFVLVVGVTYLFLQDLRSTLIPTLAIPVSLVATFAVLLALGYSANTITLFALVLAIGLVVDDAIVVVENVHRVMEEDPERSPADATRRAMSQVTGPIVASTLVLAAVFVPVAFLPGITGQLYRQFAVTITTAFLISGLVSLTLSPALCALILRPGHQPHRRGPFGLFNRGLERVRGGYGRLIGVFGRRPAVVALAFLAVCGGAYAAFRTVPTGFLPAEDAGYFFVNVQLPSAAALNRTEGVLGDVEAMLRETPGVANVITVAGFSLLGGGGSNTGLAIAVLEPWDEREMTALQAIGRLAPHFAAIPEANIVAFNPPSIPGLGSTGGFDFRLQALQGQSPEELASVMRGLLVAANQNPQLTAVFSTYNADTPHLFVDLNRTRAALLGITPAAVFTTLQAHLGALYVNDFPLYGRVFQVRIQDAAGYRETAASIERLYVRSATGELVPMSSLVTVRPTLAPDSIGRYNQFTAAQVNGQGAAGVSSGAALGAMAAVAADALPEGFGYEWSGLSYQEVQAGSQTAIIFALALLFAFLFLVAQFESWTLPISVVSSVAVAIAGALAGLLIAGNPLDIYAQIGLVLLIGLAAKNAILIVEFARNQRDEGKSIVDSAVAGGRQRFRAVLMTALAFVLGVVPLLVATGAGAASRRSIGITVFSGMFAATVVGIVFVPLLYTLVQTIATRLTPGRRVQAQAPAE</sequence>
<reference evidence="11 12" key="1">
    <citation type="submission" date="2020-05" db="EMBL/GenBank/DDBJ databases">
        <title>Azospirillum oleiclasticum sp. nov, a nitrogen-fixing and heavy crude oil-emulsifying bacterium isolated from the crude oil of Yumen Oilfield.</title>
        <authorList>
            <person name="Wu D."/>
            <person name="Cai M."/>
            <person name="Zhang X."/>
        </authorList>
    </citation>
    <scope>NUCLEOTIDE SEQUENCE [LARGE SCALE GENOMIC DNA]</scope>
    <source>
        <strain evidence="11 12">ROY-1-1-2</strain>
    </source>
</reference>
<dbReference type="Gene3D" id="3.30.70.1440">
    <property type="entry name" value="Multidrug efflux transporter AcrB pore domain"/>
    <property type="match status" value="1"/>
</dbReference>
<comment type="similarity">
    <text evidence="2 9">Belongs to the resistance-nodulation-cell division (RND) (TC 2.A.6) family.</text>
</comment>
<feature type="transmembrane region" description="Helical" evidence="9">
    <location>
        <begin position="342"/>
        <end position="361"/>
    </location>
</feature>
<comment type="caution">
    <text evidence="9">Lacks conserved residue(s) required for the propagation of feature annotation.</text>
</comment>
<keyword evidence="8 9" id="KW-0472">Membrane</keyword>
<keyword evidence="4" id="KW-1003">Cell membrane</keyword>
<keyword evidence="3 9" id="KW-0813">Transport</keyword>
<dbReference type="PANTHER" id="PTHR32063">
    <property type="match status" value="1"/>
</dbReference>
<proteinExistence type="inferred from homology"/>
<protein>
    <recommendedName>
        <fullName evidence="9">Efflux pump membrane transporter</fullName>
    </recommendedName>
</protein>
<keyword evidence="5 9" id="KW-0997">Cell inner membrane</keyword>
<feature type="transmembrane region" description="Helical" evidence="9">
    <location>
        <begin position="445"/>
        <end position="465"/>
    </location>
</feature>
<evidence type="ECO:0000313" key="12">
    <source>
        <dbReference type="Proteomes" id="UP000584642"/>
    </source>
</evidence>
<keyword evidence="7 9" id="KW-1133">Transmembrane helix</keyword>
<dbReference type="PROSITE" id="PS50156">
    <property type="entry name" value="SSD"/>
    <property type="match status" value="1"/>
</dbReference>
<dbReference type="NCBIfam" id="TIGR00915">
    <property type="entry name" value="2A0602"/>
    <property type="match status" value="1"/>
</dbReference>